<evidence type="ECO:0008006" key="6">
    <source>
        <dbReference type="Google" id="ProtNLM"/>
    </source>
</evidence>
<evidence type="ECO:0000256" key="2">
    <source>
        <dbReference type="ARBA" id="ARBA00022448"/>
    </source>
</evidence>
<comment type="caution">
    <text evidence="4">The sequence shown here is derived from an EMBL/GenBank/DDBJ whole genome shotgun (WGS) entry which is preliminary data.</text>
</comment>
<dbReference type="GO" id="GO:0015658">
    <property type="term" value="F:branched-chain amino acid transmembrane transporter activity"/>
    <property type="evidence" value="ECO:0007669"/>
    <property type="project" value="TreeGrafter"/>
</dbReference>
<evidence type="ECO:0000256" key="3">
    <source>
        <dbReference type="ARBA" id="ARBA00022970"/>
    </source>
</evidence>
<dbReference type="SUPFAM" id="SSF52540">
    <property type="entry name" value="P-loop containing nucleoside triphosphate hydrolases"/>
    <property type="match status" value="1"/>
</dbReference>
<protein>
    <recommendedName>
        <fullName evidence="6">Branched-chain amino acid ATP-binding cassette transporter C-terminal domain-containing protein</fullName>
    </recommendedName>
</protein>
<dbReference type="EMBL" id="BNJK01000001">
    <property type="protein sequence ID" value="GHO97226.1"/>
    <property type="molecule type" value="Genomic_DNA"/>
</dbReference>
<keyword evidence="3" id="KW-0029">Amino-acid transport</keyword>
<keyword evidence="5" id="KW-1185">Reference proteome</keyword>
<dbReference type="AlphaFoldDB" id="A0A8J3IMC2"/>
<accession>A0A8J3IMC2</accession>
<proteinExistence type="inferred from homology"/>
<dbReference type="Gene3D" id="3.40.50.300">
    <property type="entry name" value="P-loop containing nucleotide triphosphate hydrolases"/>
    <property type="match status" value="1"/>
</dbReference>
<dbReference type="Proteomes" id="UP000597444">
    <property type="component" value="Unassembled WGS sequence"/>
</dbReference>
<comment type="similarity">
    <text evidence="1">Belongs to the ABC transporter superfamily.</text>
</comment>
<dbReference type="InterPro" id="IPR027417">
    <property type="entry name" value="P-loop_NTPase"/>
</dbReference>
<dbReference type="InterPro" id="IPR052156">
    <property type="entry name" value="BCAA_Transport_ATP-bd_LivF"/>
</dbReference>
<evidence type="ECO:0000313" key="4">
    <source>
        <dbReference type="EMBL" id="GHO97226.1"/>
    </source>
</evidence>
<keyword evidence="2" id="KW-0813">Transport</keyword>
<evidence type="ECO:0000313" key="5">
    <source>
        <dbReference type="Proteomes" id="UP000597444"/>
    </source>
</evidence>
<evidence type="ECO:0000256" key="1">
    <source>
        <dbReference type="ARBA" id="ARBA00005417"/>
    </source>
</evidence>
<sequence>MGLAPIFVERVLDMIVEINRLGVTIFMVEQNAELALSIASRGYVLQSGRLVLEGEAQQLLNDPAIREAYLGQRAFKRDEA</sequence>
<dbReference type="GO" id="GO:0015807">
    <property type="term" value="P:L-amino acid transport"/>
    <property type="evidence" value="ECO:0007669"/>
    <property type="project" value="TreeGrafter"/>
</dbReference>
<gene>
    <name evidence="4" type="ORF">KSF_072740</name>
</gene>
<organism evidence="4 5">
    <name type="scientific">Reticulibacter mediterranei</name>
    <dbReference type="NCBI Taxonomy" id="2778369"/>
    <lineage>
        <taxon>Bacteria</taxon>
        <taxon>Bacillati</taxon>
        <taxon>Chloroflexota</taxon>
        <taxon>Ktedonobacteria</taxon>
        <taxon>Ktedonobacterales</taxon>
        <taxon>Reticulibacteraceae</taxon>
        <taxon>Reticulibacter</taxon>
    </lineage>
</organism>
<name>A0A8J3IMC2_9CHLR</name>
<dbReference type="PANTHER" id="PTHR43820">
    <property type="entry name" value="HIGH-AFFINITY BRANCHED-CHAIN AMINO ACID TRANSPORT ATP-BINDING PROTEIN LIVF"/>
    <property type="match status" value="1"/>
</dbReference>
<dbReference type="PANTHER" id="PTHR43820:SF4">
    <property type="entry name" value="HIGH-AFFINITY BRANCHED-CHAIN AMINO ACID TRANSPORT ATP-BINDING PROTEIN LIVF"/>
    <property type="match status" value="1"/>
</dbReference>
<reference evidence="4" key="1">
    <citation type="submission" date="2020-10" db="EMBL/GenBank/DDBJ databases">
        <title>Taxonomic study of unclassified bacteria belonging to the class Ktedonobacteria.</title>
        <authorList>
            <person name="Yabe S."/>
            <person name="Wang C.M."/>
            <person name="Zheng Y."/>
            <person name="Sakai Y."/>
            <person name="Cavaletti L."/>
            <person name="Monciardini P."/>
            <person name="Donadio S."/>
        </authorList>
    </citation>
    <scope>NUCLEOTIDE SEQUENCE</scope>
    <source>
        <strain evidence="4">ID150040</strain>
    </source>
</reference>